<dbReference type="EMBL" id="JAADJG010000174">
    <property type="protein sequence ID" value="KAF4452841.1"/>
    <property type="molecule type" value="Genomic_DNA"/>
</dbReference>
<feature type="region of interest" description="Disordered" evidence="2">
    <location>
        <begin position="581"/>
        <end position="608"/>
    </location>
</feature>
<feature type="compositionally biased region" description="Acidic residues" evidence="2">
    <location>
        <begin position="584"/>
        <end position="596"/>
    </location>
</feature>
<protein>
    <submittedName>
        <fullName evidence="3">Uncharacterized protein</fullName>
    </submittedName>
</protein>
<keyword evidence="4" id="KW-1185">Reference proteome</keyword>
<sequence length="608" mass="67658">MATTVDQLLFAELPGVPWRDGQAKELQAVTMLQPYAYDDTAAGVPPSIRNRVHDSLKIDNLLHLCAGEQGLLYDTNPARTKGSVLFIKGAKEVLVVVPMNLLNLGSMFQTLGQNLVNNVPSWLPGPSNISVVDADNVGSIEKALLPDVRRVIQSGTFSLKDLIGLPEVDRQSEFPPEGSLCIYMRLYINPRDKPGPFPDATQADFNRNVGVYIGQTGQTAYRMRRHDGETKPNSASPHYARASKSSPEDRLAIPLQVWDDPFTPSEIIDMAEQMMILIFNSYQSFLLFFFRIVNERFLAQNQRHVYLVFEVMDDNKPHPRPWVGVPSVGPFKNFEQASSLGVRGASSGKAMTKVLEEDDNETFLAPYRDAMLIIQCLNGMNYTGPLHGHPKAVTTGSLKIKALETDHMSQNYRLVDQPRSSCPAPTMSEWEENYNLIIQEFASEATQVGLSTPPQLDDESMLCSPRDVFRAASRSGASTHPCDTCRLINMDGKLFPCERDPSDPRGCCKVCALLNRPCTYTATSDLSILVGNRNPRSNINNLFSMCPDGPFRTLYYYCALSPDDLNQVQVVPVPIEKRLGFGMEDSEESDQEEEQEQAGMEEVVGDEE</sequence>
<feature type="region of interest" description="Disordered" evidence="2">
    <location>
        <begin position="225"/>
        <end position="247"/>
    </location>
</feature>
<dbReference type="CDD" id="cd00067">
    <property type="entry name" value="GAL4"/>
    <property type="match status" value="1"/>
</dbReference>
<gene>
    <name evidence="3" type="ORF">F53441_4396</name>
</gene>
<keyword evidence="1" id="KW-0539">Nucleus</keyword>
<proteinExistence type="predicted"/>
<evidence type="ECO:0000256" key="1">
    <source>
        <dbReference type="ARBA" id="ARBA00023242"/>
    </source>
</evidence>
<dbReference type="Proteomes" id="UP000605986">
    <property type="component" value="Unassembled WGS sequence"/>
</dbReference>
<dbReference type="GO" id="GO:0008270">
    <property type="term" value="F:zinc ion binding"/>
    <property type="evidence" value="ECO:0007669"/>
    <property type="project" value="InterPro"/>
</dbReference>
<comment type="caution">
    <text evidence="3">The sequence shown here is derived from an EMBL/GenBank/DDBJ whole genome shotgun (WGS) entry which is preliminary data.</text>
</comment>
<organism evidence="3 4">
    <name type="scientific">Fusarium austroafricanum</name>
    <dbReference type="NCBI Taxonomy" id="2364996"/>
    <lineage>
        <taxon>Eukaryota</taxon>
        <taxon>Fungi</taxon>
        <taxon>Dikarya</taxon>
        <taxon>Ascomycota</taxon>
        <taxon>Pezizomycotina</taxon>
        <taxon>Sordariomycetes</taxon>
        <taxon>Hypocreomycetidae</taxon>
        <taxon>Hypocreales</taxon>
        <taxon>Nectriaceae</taxon>
        <taxon>Fusarium</taxon>
        <taxon>Fusarium concolor species complex</taxon>
    </lineage>
</organism>
<dbReference type="OrthoDB" id="5154081at2759"/>
<evidence type="ECO:0000256" key="2">
    <source>
        <dbReference type="SAM" id="MobiDB-lite"/>
    </source>
</evidence>
<dbReference type="GO" id="GO:0000981">
    <property type="term" value="F:DNA-binding transcription factor activity, RNA polymerase II-specific"/>
    <property type="evidence" value="ECO:0007669"/>
    <property type="project" value="InterPro"/>
</dbReference>
<evidence type="ECO:0000313" key="3">
    <source>
        <dbReference type="EMBL" id="KAF4452841.1"/>
    </source>
</evidence>
<dbReference type="InterPro" id="IPR001138">
    <property type="entry name" value="Zn2Cys6_DnaBD"/>
</dbReference>
<dbReference type="AlphaFoldDB" id="A0A8H4KM45"/>
<evidence type="ECO:0000313" key="4">
    <source>
        <dbReference type="Proteomes" id="UP000605986"/>
    </source>
</evidence>
<reference evidence="3" key="1">
    <citation type="submission" date="2020-01" db="EMBL/GenBank/DDBJ databases">
        <title>Identification and distribution of gene clusters putatively required for synthesis of sphingolipid metabolism inhibitors in phylogenetically diverse species of the filamentous fungus Fusarium.</title>
        <authorList>
            <person name="Kim H.-S."/>
            <person name="Busman M."/>
            <person name="Brown D.W."/>
            <person name="Divon H."/>
            <person name="Uhlig S."/>
            <person name="Proctor R.H."/>
        </authorList>
    </citation>
    <scope>NUCLEOTIDE SEQUENCE</scope>
    <source>
        <strain evidence="3">NRRL 53441</strain>
    </source>
</reference>
<accession>A0A8H4KM45</accession>
<name>A0A8H4KM45_9HYPO</name>